<proteinExistence type="predicted"/>
<evidence type="ECO:0000256" key="1">
    <source>
        <dbReference type="SAM" id="MobiDB-lite"/>
    </source>
</evidence>
<accession>A0A0B6YUM8</accession>
<organism evidence="2">
    <name type="scientific">Arion vulgaris</name>
    <dbReference type="NCBI Taxonomy" id="1028688"/>
    <lineage>
        <taxon>Eukaryota</taxon>
        <taxon>Metazoa</taxon>
        <taxon>Spiralia</taxon>
        <taxon>Lophotrochozoa</taxon>
        <taxon>Mollusca</taxon>
        <taxon>Gastropoda</taxon>
        <taxon>Heterobranchia</taxon>
        <taxon>Euthyneura</taxon>
        <taxon>Panpulmonata</taxon>
        <taxon>Eupulmonata</taxon>
        <taxon>Stylommatophora</taxon>
        <taxon>Helicina</taxon>
        <taxon>Arionoidea</taxon>
        <taxon>Arionidae</taxon>
        <taxon>Arion</taxon>
    </lineage>
</organism>
<dbReference type="AlphaFoldDB" id="A0A0B6YUM8"/>
<protein>
    <submittedName>
        <fullName evidence="2">Uncharacterized protein</fullName>
    </submittedName>
</protein>
<sequence>MPSAVRQRLPVDLCRQGYRKHWNGSSGLVYHIQEIQASPGHYDVFQEDKQHKHQSSRKHFNKSPRKHTNAMDQVIPKSFPRRGSADMGLSDSERKVTFELSSSAKSDIIYPFSCDAYAMESSVAPLPSEVPLPPIEWLQHSTRKSASPVITDRTLREILCCS</sequence>
<reference evidence="2" key="1">
    <citation type="submission" date="2014-12" db="EMBL/GenBank/DDBJ databases">
        <title>Insight into the proteome of Arion vulgaris.</title>
        <authorList>
            <person name="Aradska J."/>
            <person name="Bulat T."/>
            <person name="Smidak R."/>
            <person name="Sarate P."/>
            <person name="Gangsoo J."/>
            <person name="Sialana F."/>
            <person name="Bilban M."/>
            <person name="Lubec G."/>
        </authorList>
    </citation>
    <scope>NUCLEOTIDE SEQUENCE</scope>
    <source>
        <tissue evidence="2">Skin</tissue>
    </source>
</reference>
<dbReference type="EMBL" id="HACG01012340">
    <property type="protein sequence ID" value="CEK59205.1"/>
    <property type="molecule type" value="Transcribed_RNA"/>
</dbReference>
<evidence type="ECO:0000313" key="2">
    <source>
        <dbReference type="EMBL" id="CEK59205.1"/>
    </source>
</evidence>
<gene>
    <name evidence="2" type="primary">ORF35509</name>
</gene>
<name>A0A0B6YUM8_9EUPU</name>
<feature type="compositionally biased region" description="Basic residues" evidence="1">
    <location>
        <begin position="51"/>
        <end position="68"/>
    </location>
</feature>
<feature type="region of interest" description="Disordered" evidence="1">
    <location>
        <begin position="48"/>
        <end position="90"/>
    </location>
</feature>